<feature type="region of interest" description="Disordered" evidence="1">
    <location>
        <begin position="75"/>
        <end position="99"/>
    </location>
</feature>
<feature type="compositionally biased region" description="Polar residues" evidence="1">
    <location>
        <begin position="75"/>
        <end position="90"/>
    </location>
</feature>
<evidence type="ECO:0000313" key="3">
    <source>
        <dbReference type="Proteomes" id="UP001295444"/>
    </source>
</evidence>
<organism evidence="2 3">
    <name type="scientific">Pelobates cultripes</name>
    <name type="common">Western spadefoot toad</name>
    <dbReference type="NCBI Taxonomy" id="61616"/>
    <lineage>
        <taxon>Eukaryota</taxon>
        <taxon>Metazoa</taxon>
        <taxon>Chordata</taxon>
        <taxon>Craniata</taxon>
        <taxon>Vertebrata</taxon>
        <taxon>Euteleostomi</taxon>
        <taxon>Amphibia</taxon>
        <taxon>Batrachia</taxon>
        <taxon>Anura</taxon>
        <taxon>Pelobatoidea</taxon>
        <taxon>Pelobatidae</taxon>
        <taxon>Pelobates</taxon>
    </lineage>
</organism>
<dbReference type="Proteomes" id="UP001295444">
    <property type="component" value="Chromosome 06"/>
</dbReference>
<accession>A0AAD1SHM5</accession>
<proteinExistence type="predicted"/>
<dbReference type="EMBL" id="OW240917">
    <property type="protein sequence ID" value="CAH2301773.1"/>
    <property type="molecule type" value="Genomic_DNA"/>
</dbReference>
<dbReference type="AlphaFoldDB" id="A0AAD1SHM5"/>
<evidence type="ECO:0000256" key="1">
    <source>
        <dbReference type="SAM" id="MobiDB-lite"/>
    </source>
</evidence>
<gene>
    <name evidence="2" type="ORF">PECUL_23A002615</name>
</gene>
<keyword evidence="3" id="KW-1185">Reference proteome</keyword>
<reference evidence="2" key="1">
    <citation type="submission" date="2022-03" db="EMBL/GenBank/DDBJ databases">
        <authorList>
            <person name="Alioto T."/>
            <person name="Alioto T."/>
            <person name="Gomez Garrido J."/>
        </authorList>
    </citation>
    <scope>NUCLEOTIDE SEQUENCE</scope>
</reference>
<protein>
    <submittedName>
        <fullName evidence="2">Uncharacterized protein</fullName>
    </submittedName>
</protein>
<name>A0AAD1SHM5_PELCU</name>
<sequence length="99" mass="10823">MAKVMISKMATIGTPEVQGLQRPHGDLHDYIAGSMLRLEEIFLRFWGALEDRAAATLPLSSGIALTRCPEITPATTSTHAETGQPFTTKATQDKDILHF</sequence>
<evidence type="ECO:0000313" key="2">
    <source>
        <dbReference type="EMBL" id="CAH2301773.1"/>
    </source>
</evidence>